<gene>
    <name evidence="6" type="primary">AAEL006169</name>
    <name evidence="6" type="ORF">CDAR_64171</name>
</gene>
<feature type="compositionally biased region" description="Polar residues" evidence="3">
    <location>
        <begin position="201"/>
        <end position="228"/>
    </location>
</feature>
<evidence type="ECO:0000256" key="3">
    <source>
        <dbReference type="SAM" id="MobiDB-lite"/>
    </source>
</evidence>
<evidence type="ECO:0000256" key="1">
    <source>
        <dbReference type="ARBA" id="ARBA00007447"/>
    </source>
</evidence>
<protein>
    <submittedName>
        <fullName evidence="6">Lysosomal aspartic protease</fullName>
    </submittedName>
</protein>
<keyword evidence="6" id="KW-0378">Hydrolase</keyword>
<reference evidence="6 7" key="1">
    <citation type="submission" date="2021-06" db="EMBL/GenBank/DDBJ databases">
        <title>Caerostris darwini draft genome.</title>
        <authorList>
            <person name="Kono N."/>
            <person name="Arakawa K."/>
        </authorList>
    </citation>
    <scope>NUCLEOTIDE SEQUENCE [LARGE SCALE GENOMIC DNA]</scope>
</reference>
<feature type="signal peptide" evidence="4">
    <location>
        <begin position="1"/>
        <end position="19"/>
    </location>
</feature>
<evidence type="ECO:0000313" key="7">
    <source>
        <dbReference type="Proteomes" id="UP001054837"/>
    </source>
</evidence>
<dbReference type="GO" id="GO:0005764">
    <property type="term" value="C:lysosome"/>
    <property type="evidence" value="ECO:0007669"/>
    <property type="project" value="TreeGrafter"/>
</dbReference>
<dbReference type="PANTHER" id="PTHR47966">
    <property type="entry name" value="BETA-SITE APP-CLEAVING ENZYME, ISOFORM A-RELATED"/>
    <property type="match status" value="1"/>
</dbReference>
<dbReference type="EMBL" id="BPLQ01009447">
    <property type="protein sequence ID" value="GIY44068.1"/>
    <property type="molecule type" value="Genomic_DNA"/>
</dbReference>
<feature type="chain" id="PRO_5043764032" evidence="4">
    <location>
        <begin position="20"/>
        <end position="228"/>
    </location>
</feature>
<evidence type="ECO:0000256" key="2">
    <source>
        <dbReference type="PIRSR" id="PIRSR601461-2"/>
    </source>
</evidence>
<keyword evidence="4" id="KW-0732">Signal</keyword>
<feature type="disulfide bond" evidence="2">
    <location>
        <begin position="101"/>
        <end position="108"/>
    </location>
</feature>
<accession>A0AAV4TBZ4</accession>
<dbReference type="AlphaFoldDB" id="A0AAV4TBZ4"/>
<dbReference type="InterPro" id="IPR033121">
    <property type="entry name" value="PEPTIDASE_A1"/>
</dbReference>
<keyword evidence="7" id="KW-1185">Reference proteome</keyword>
<dbReference type="PANTHER" id="PTHR47966:SF51">
    <property type="entry name" value="BETA-SITE APP-CLEAVING ENZYME, ISOFORM A-RELATED"/>
    <property type="match status" value="1"/>
</dbReference>
<dbReference type="GO" id="GO:0004190">
    <property type="term" value="F:aspartic-type endopeptidase activity"/>
    <property type="evidence" value="ECO:0007669"/>
    <property type="project" value="InterPro"/>
</dbReference>
<keyword evidence="2" id="KW-1015">Disulfide bond</keyword>
<name>A0AAV4TBZ4_9ARAC</name>
<evidence type="ECO:0000256" key="4">
    <source>
        <dbReference type="SAM" id="SignalP"/>
    </source>
</evidence>
<dbReference type="PROSITE" id="PS51767">
    <property type="entry name" value="PEPTIDASE_A1"/>
    <property type="match status" value="1"/>
</dbReference>
<organism evidence="6 7">
    <name type="scientific">Caerostris darwini</name>
    <dbReference type="NCBI Taxonomy" id="1538125"/>
    <lineage>
        <taxon>Eukaryota</taxon>
        <taxon>Metazoa</taxon>
        <taxon>Ecdysozoa</taxon>
        <taxon>Arthropoda</taxon>
        <taxon>Chelicerata</taxon>
        <taxon>Arachnida</taxon>
        <taxon>Araneae</taxon>
        <taxon>Araneomorphae</taxon>
        <taxon>Entelegynae</taxon>
        <taxon>Araneoidea</taxon>
        <taxon>Araneidae</taxon>
        <taxon>Caerostris</taxon>
    </lineage>
</organism>
<proteinExistence type="inferred from homology"/>
<comment type="similarity">
    <text evidence="1">Belongs to the peptidase A1 family.</text>
</comment>
<evidence type="ECO:0000259" key="5">
    <source>
        <dbReference type="PROSITE" id="PS51767"/>
    </source>
</evidence>
<feature type="domain" description="Peptidase A1" evidence="5">
    <location>
        <begin position="70"/>
        <end position="228"/>
    </location>
</feature>
<dbReference type="PROSITE" id="PS00141">
    <property type="entry name" value="ASP_PROTEASE"/>
    <property type="match status" value="1"/>
</dbReference>
<dbReference type="Pfam" id="PF00026">
    <property type="entry name" value="Asp"/>
    <property type="match status" value="1"/>
</dbReference>
<comment type="caution">
    <text evidence="6">The sequence shown here is derived from an EMBL/GenBank/DDBJ whole genome shotgun (WGS) entry which is preliminary data.</text>
</comment>
<sequence>MKLLAGIALLLSVLALSSAEKLLRVPLHRHKTVRHHLHSVGTPVEVALPRKYLNDAPFPEPLNNYMDAQYFGPISLGTPPQSFKVVFDTGSSNLWVPSKKCKWTNIACLLHNKYDSSKSSTYKANGTALEIKYGSGSMTGYLSTDTLTIGETKIAGQTLARPSQSQVLPSRNSSTTLSSPSTSTGTPTQPLAGRSSLAELTPSTTKETLPMCQSTRRDTGNSTWTAFP</sequence>
<dbReference type="SUPFAM" id="SSF50630">
    <property type="entry name" value="Acid proteases"/>
    <property type="match status" value="1"/>
</dbReference>
<evidence type="ECO:0000313" key="6">
    <source>
        <dbReference type="EMBL" id="GIY44068.1"/>
    </source>
</evidence>
<feature type="region of interest" description="Disordered" evidence="3">
    <location>
        <begin position="158"/>
        <end position="228"/>
    </location>
</feature>
<keyword evidence="6" id="KW-0645">Protease</keyword>
<feature type="compositionally biased region" description="Low complexity" evidence="3">
    <location>
        <begin position="169"/>
        <end position="190"/>
    </location>
</feature>
<dbReference type="GO" id="GO:0006508">
    <property type="term" value="P:proteolysis"/>
    <property type="evidence" value="ECO:0007669"/>
    <property type="project" value="UniProtKB-KW"/>
</dbReference>
<dbReference type="InterPro" id="IPR021109">
    <property type="entry name" value="Peptidase_aspartic_dom_sf"/>
</dbReference>
<dbReference type="InterPro" id="IPR001461">
    <property type="entry name" value="Aspartic_peptidase_A1"/>
</dbReference>
<dbReference type="FunFam" id="2.40.70.10:FF:000008">
    <property type="entry name" value="Cathepsin D"/>
    <property type="match status" value="1"/>
</dbReference>
<dbReference type="Gene3D" id="2.40.70.10">
    <property type="entry name" value="Acid Proteases"/>
    <property type="match status" value="1"/>
</dbReference>
<dbReference type="Proteomes" id="UP001054837">
    <property type="component" value="Unassembled WGS sequence"/>
</dbReference>
<dbReference type="InterPro" id="IPR001969">
    <property type="entry name" value="Aspartic_peptidase_AS"/>
</dbReference>